<accession>A0ABT5U0M5</accession>
<sequence>MARAALSGVLILVGATAAVSPAAAKGGPVGGSGNDYYLSSSGVPDLALTYGRHDDEVFVGDWDGDGTDTLAIRRGATFHVRNALDGGPADVAFTYGRAGDVVLVGDWDGDG</sequence>
<protein>
    <recommendedName>
        <fullName evidence="4">VCBS repeat-containing protein</fullName>
    </recommendedName>
</protein>
<dbReference type="EMBL" id="JARACI010001166">
    <property type="protein sequence ID" value="MDD9207877.1"/>
    <property type="molecule type" value="Genomic_DNA"/>
</dbReference>
<evidence type="ECO:0000313" key="2">
    <source>
        <dbReference type="EMBL" id="MDD9207877.1"/>
    </source>
</evidence>
<proteinExistence type="predicted"/>
<gene>
    <name evidence="2" type="ORF">PU560_15585</name>
</gene>
<comment type="caution">
    <text evidence="2">The sequence shown here is derived from an EMBL/GenBank/DDBJ whole genome shotgun (WGS) entry which is preliminary data.</text>
</comment>
<organism evidence="2 3">
    <name type="scientific">Georgenia halotolerans</name>
    <dbReference type="NCBI Taxonomy" id="3028317"/>
    <lineage>
        <taxon>Bacteria</taxon>
        <taxon>Bacillati</taxon>
        <taxon>Actinomycetota</taxon>
        <taxon>Actinomycetes</taxon>
        <taxon>Micrococcales</taxon>
        <taxon>Bogoriellaceae</taxon>
        <taxon>Georgenia</taxon>
    </lineage>
</organism>
<feature type="non-terminal residue" evidence="2">
    <location>
        <position position="111"/>
    </location>
</feature>
<dbReference type="Proteomes" id="UP001165561">
    <property type="component" value="Unassembled WGS sequence"/>
</dbReference>
<feature type="signal peptide" evidence="1">
    <location>
        <begin position="1"/>
        <end position="24"/>
    </location>
</feature>
<evidence type="ECO:0008006" key="4">
    <source>
        <dbReference type="Google" id="ProtNLM"/>
    </source>
</evidence>
<reference evidence="2" key="1">
    <citation type="submission" date="2023-02" db="EMBL/GenBank/DDBJ databases">
        <title>Georgenia sp.10Sc9-8, isolated from a soil sample collected from the Taklamakan desert.</title>
        <authorList>
            <person name="Liu S."/>
        </authorList>
    </citation>
    <scope>NUCLEOTIDE SEQUENCE</scope>
    <source>
        <strain evidence="2">10Sc9-8</strain>
    </source>
</reference>
<evidence type="ECO:0000313" key="3">
    <source>
        <dbReference type="Proteomes" id="UP001165561"/>
    </source>
</evidence>
<evidence type="ECO:0000256" key="1">
    <source>
        <dbReference type="SAM" id="SignalP"/>
    </source>
</evidence>
<keyword evidence="3" id="KW-1185">Reference proteome</keyword>
<name>A0ABT5U0M5_9MICO</name>
<keyword evidence="1" id="KW-0732">Signal</keyword>
<feature type="chain" id="PRO_5046271977" description="VCBS repeat-containing protein" evidence="1">
    <location>
        <begin position="25"/>
        <end position="111"/>
    </location>
</feature>